<accession>A0AA36MBP3</accession>
<dbReference type="PANTHER" id="PTHR31664">
    <property type="entry name" value="PROTEIN CBG16427"/>
    <property type="match status" value="1"/>
</dbReference>
<proteinExistence type="predicted"/>
<keyword evidence="3" id="KW-1185">Reference proteome</keyword>
<comment type="caution">
    <text evidence="2">The sequence shown here is derived from an EMBL/GenBank/DDBJ whole genome shotgun (WGS) entry which is preliminary data.</text>
</comment>
<dbReference type="PANTHER" id="PTHR31664:SF4">
    <property type="entry name" value="DUF4440 DOMAIN-CONTAINING PROTEIN"/>
    <property type="match status" value="1"/>
</dbReference>
<dbReference type="Pfam" id="PF14534">
    <property type="entry name" value="DUF4440"/>
    <property type="match status" value="1"/>
</dbReference>
<gene>
    <name evidence="2" type="ORF">CYNAS_LOCUS16486</name>
</gene>
<dbReference type="Gene3D" id="3.10.450.50">
    <property type="match status" value="1"/>
</dbReference>
<dbReference type="InterPro" id="IPR027843">
    <property type="entry name" value="DUF4440"/>
</dbReference>
<dbReference type="InterPro" id="IPR032710">
    <property type="entry name" value="NTF2-like_dom_sf"/>
</dbReference>
<reference evidence="2" key="1">
    <citation type="submission" date="2023-07" db="EMBL/GenBank/DDBJ databases">
        <authorList>
            <consortium name="CYATHOMIX"/>
        </authorList>
    </citation>
    <scope>NUCLEOTIDE SEQUENCE</scope>
    <source>
        <strain evidence="2">N/A</strain>
    </source>
</reference>
<evidence type="ECO:0000313" key="3">
    <source>
        <dbReference type="Proteomes" id="UP001176961"/>
    </source>
</evidence>
<sequence>MVSAEEAKSVLKPLFDACLKSRDEHDFETAVAHFDPNAVFVQKGKRIIFGRDQLKKEHTAFKEITGKRTEKITNEQYALCGDFGVVRADYEIQTEKVGELKGNFMQLWRKSDGKWLVLHEEFSMDLEF</sequence>
<name>A0AA36MBP3_CYLNA</name>
<protein>
    <recommendedName>
        <fullName evidence="1">DUF4440 domain-containing protein</fullName>
    </recommendedName>
</protein>
<evidence type="ECO:0000259" key="1">
    <source>
        <dbReference type="Pfam" id="PF14534"/>
    </source>
</evidence>
<organism evidence="2 3">
    <name type="scientific">Cylicocyclus nassatus</name>
    <name type="common">Nematode worm</name>
    <dbReference type="NCBI Taxonomy" id="53992"/>
    <lineage>
        <taxon>Eukaryota</taxon>
        <taxon>Metazoa</taxon>
        <taxon>Ecdysozoa</taxon>
        <taxon>Nematoda</taxon>
        <taxon>Chromadorea</taxon>
        <taxon>Rhabditida</taxon>
        <taxon>Rhabditina</taxon>
        <taxon>Rhabditomorpha</taxon>
        <taxon>Strongyloidea</taxon>
        <taxon>Strongylidae</taxon>
        <taxon>Cylicocyclus</taxon>
    </lineage>
</organism>
<dbReference type="AlphaFoldDB" id="A0AA36MBP3"/>
<evidence type="ECO:0000313" key="2">
    <source>
        <dbReference type="EMBL" id="CAJ0604503.1"/>
    </source>
</evidence>
<dbReference type="EMBL" id="CATQJL010000305">
    <property type="protein sequence ID" value="CAJ0604503.1"/>
    <property type="molecule type" value="Genomic_DNA"/>
</dbReference>
<dbReference type="SUPFAM" id="SSF54427">
    <property type="entry name" value="NTF2-like"/>
    <property type="match status" value="1"/>
</dbReference>
<dbReference type="Proteomes" id="UP001176961">
    <property type="component" value="Unassembled WGS sequence"/>
</dbReference>
<feature type="domain" description="DUF4440" evidence="1">
    <location>
        <begin position="16"/>
        <end position="116"/>
    </location>
</feature>